<comment type="similarity">
    <text evidence="1">Belongs to the metallo-dependent hydrolases superfamily. Adenine deaminase family.</text>
</comment>
<protein>
    <recommendedName>
        <fullName evidence="2">adenine deaminase</fullName>
        <ecNumber evidence="2">3.5.4.2</ecNumber>
    </recommendedName>
</protein>
<comment type="caution">
    <text evidence="8">The sequence shown here is derived from an EMBL/GenBank/DDBJ whole genome shotgun (WGS) entry which is preliminary data.</text>
</comment>
<dbReference type="PANTHER" id="PTHR11113:SF2">
    <property type="entry name" value="ADENINE DEAMINASE"/>
    <property type="match status" value="1"/>
</dbReference>
<feature type="domain" description="Adenine deaminase C-terminal" evidence="7">
    <location>
        <begin position="435"/>
        <end position="596"/>
    </location>
</feature>
<dbReference type="EMBL" id="JANLCK010000002">
    <property type="protein sequence ID" value="MCS5724938.1"/>
    <property type="molecule type" value="Genomic_DNA"/>
</dbReference>
<accession>A0AA41XFX4</accession>
<dbReference type="Proteomes" id="UP001165587">
    <property type="component" value="Unassembled WGS sequence"/>
</dbReference>
<dbReference type="SUPFAM" id="SSF51338">
    <property type="entry name" value="Composite domain of metallo-dependent hydrolases"/>
    <property type="match status" value="1"/>
</dbReference>
<organism evidence="8 9">
    <name type="scientific">Herbiconiux oxytropis</name>
    <dbReference type="NCBI Taxonomy" id="2970915"/>
    <lineage>
        <taxon>Bacteria</taxon>
        <taxon>Bacillati</taxon>
        <taxon>Actinomycetota</taxon>
        <taxon>Actinomycetes</taxon>
        <taxon>Micrococcales</taxon>
        <taxon>Microbacteriaceae</taxon>
        <taxon>Herbiconiux</taxon>
    </lineage>
</organism>
<evidence type="ECO:0000313" key="9">
    <source>
        <dbReference type="Proteomes" id="UP001165587"/>
    </source>
</evidence>
<feature type="region of interest" description="Disordered" evidence="5">
    <location>
        <begin position="63"/>
        <end position="84"/>
    </location>
</feature>
<dbReference type="Pfam" id="PF01979">
    <property type="entry name" value="Amidohydro_1"/>
    <property type="match status" value="1"/>
</dbReference>
<dbReference type="Gene3D" id="3.20.20.140">
    <property type="entry name" value="Metal-dependent hydrolases"/>
    <property type="match status" value="1"/>
</dbReference>
<dbReference type="InterPro" id="IPR011059">
    <property type="entry name" value="Metal-dep_hydrolase_composite"/>
</dbReference>
<dbReference type="SUPFAM" id="SSF51556">
    <property type="entry name" value="Metallo-dependent hydrolases"/>
    <property type="match status" value="1"/>
</dbReference>
<keyword evidence="3" id="KW-0378">Hydrolase</keyword>
<dbReference type="Gene3D" id="2.30.40.10">
    <property type="entry name" value="Urease, subunit C, domain 1"/>
    <property type="match status" value="1"/>
</dbReference>
<evidence type="ECO:0000256" key="4">
    <source>
        <dbReference type="ARBA" id="ARBA00047720"/>
    </source>
</evidence>
<evidence type="ECO:0000256" key="3">
    <source>
        <dbReference type="ARBA" id="ARBA00022801"/>
    </source>
</evidence>
<dbReference type="GO" id="GO:0000034">
    <property type="term" value="F:adenine deaminase activity"/>
    <property type="evidence" value="ECO:0007669"/>
    <property type="project" value="UniProtKB-EC"/>
</dbReference>
<name>A0AA41XFX4_9MICO</name>
<comment type="catalytic activity">
    <reaction evidence="4">
        <text>adenine + H2O + H(+) = hypoxanthine + NH4(+)</text>
        <dbReference type="Rhea" id="RHEA:23688"/>
        <dbReference type="ChEBI" id="CHEBI:15377"/>
        <dbReference type="ChEBI" id="CHEBI:15378"/>
        <dbReference type="ChEBI" id="CHEBI:16708"/>
        <dbReference type="ChEBI" id="CHEBI:17368"/>
        <dbReference type="ChEBI" id="CHEBI:28938"/>
        <dbReference type="EC" id="3.5.4.2"/>
    </reaction>
</comment>
<evidence type="ECO:0000256" key="1">
    <source>
        <dbReference type="ARBA" id="ARBA00006773"/>
    </source>
</evidence>
<dbReference type="EC" id="3.5.4.2" evidence="2"/>
<evidence type="ECO:0000259" key="6">
    <source>
        <dbReference type="Pfam" id="PF01979"/>
    </source>
</evidence>
<keyword evidence="9" id="KW-1185">Reference proteome</keyword>
<dbReference type="InterPro" id="IPR032466">
    <property type="entry name" value="Metal_Hydrolase"/>
</dbReference>
<dbReference type="PANTHER" id="PTHR11113">
    <property type="entry name" value="N-ACETYLGLUCOSAMINE-6-PHOSPHATE DEACETYLASE"/>
    <property type="match status" value="1"/>
</dbReference>
<proteinExistence type="inferred from homology"/>
<sequence>MTDKTALFPTAAELGRLRAVAAGTARPDLIVRGGLVQSPGTEEWLERDILVSGRHIAALTPWGHVPAASPGEQGEPGAPDELDASGCHVVPTFIDAHLHIEYTNLTPGELGRLSVARGTGTVLTDPNGAANVWGARGMDQLLTTGTPLHIFQQVSPKTPGSPELERGGAVIAEEVVRGRLWDDVTTNLGEGNPFDYGEESTGRFREALVAGRRITGHTAAQTDESLWGYLAAGVGDDHNSATIDEVLERVRLGAMITVMGASLTDNTVPIFTDLEKVAPALRSLCFCADDKHALDLHTEGHIDHHVRQAIRFGVDPQLAYRMATTQPAAYYRLDQVLGLLAPSRLADLQLIPDLAEVRPSVVVVEGRVVARDGRALFENTDELPEWMTDTVHLPAELDPSMFEVRAATGSGVEESGTGRARVRAMEMYKGYFKHAFETELDVVGGLVQPDLEHDVLKIAVVDRHHGDALTGIGFVKGFGLRRGAIAITMNCPNMNIAVVGADDASMLHAVEELRAMQGGFVTVADGEVVGRVPLPVGGMMSAAPFEETAEALRLGHEATHALGCTIPSPYIILSFVGLYVVPDLGLTERGLIDALTQSFVDVLVPVGGHLDRCGHEGHAS</sequence>
<feature type="domain" description="Amidohydrolase-related" evidence="6">
    <location>
        <begin position="89"/>
        <end position="369"/>
    </location>
</feature>
<dbReference type="AlphaFoldDB" id="A0AA41XFX4"/>
<dbReference type="InterPro" id="IPR026912">
    <property type="entry name" value="Adenine_deam_C"/>
</dbReference>
<evidence type="ECO:0000256" key="5">
    <source>
        <dbReference type="SAM" id="MobiDB-lite"/>
    </source>
</evidence>
<reference evidence="8" key="1">
    <citation type="submission" date="2022-08" db="EMBL/GenBank/DDBJ databases">
        <authorList>
            <person name="Deng Y."/>
            <person name="Han X.-F."/>
            <person name="Zhang Y.-Q."/>
        </authorList>
    </citation>
    <scope>NUCLEOTIDE SEQUENCE</scope>
    <source>
        <strain evidence="8">CPCC 203407</strain>
    </source>
</reference>
<dbReference type="RefSeq" id="WP_259525415.1">
    <property type="nucleotide sequence ID" value="NZ_JANLCK010000002.1"/>
</dbReference>
<evidence type="ECO:0000259" key="7">
    <source>
        <dbReference type="Pfam" id="PF13382"/>
    </source>
</evidence>
<dbReference type="InterPro" id="IPR006680">
    <property type="entry name" value="Amidohydro-rel"/>
</dbReference>
<dbReference type="Pfam" id="PF13382">
    <property type="entry name" value="Adenine_deam_C"/>
    <property type="match status" value="1"/>
</dbReference>
<evidence type="ECO:0000313" key="8">
    <source>
        <dbReference type="EMBL" id="MCS5724938.1"/>
    </source>
</evidence>
<gene>
    <name evidence="8" type="ORF">N1028_03420</name>
</gene>
<evidence type="ECO:0000256" key="2">
    <source>
        <dbReference type="ARBA" id="ARBA00012782"/>
    </source>
</evidence>